<name>A0ACB9AZT1_ARCLA</name>
<accession>A0ACB9AZT1</accession>
<evidence type="ECO:0000313" key="2">
    <source>
        <dbReference type="Proteomes" id="UP001055879"/>
    </source>
</evidence>
<sequence>MGAQALETSSSSSSLDLERHTKTLTCALNFLSHNLPLPPHLFDAVSSISIDSPPIAAFHYTTQDKSAISNEGDLMTELEDALAKHWLGHISGYKLAEARENRVQSHIQHRLTELEALLLMAYIDT</sequence>
<dbReference type="EMBL" id="CM042053">
    <property type="protein sequence ID" value="KAI3715445.1"/>
    <property type="molecule type" value="Genomic_DNA"/>
</dbReference>
<organism evidence="1 2">
    <name type="scientific">Arctium lappa</name>
    <name type="common">Greater burdock</name>
    <name type="synonym">Lappa major</name>
    <dbReference type="NCBI Taxonomy" id="4217"/>
    <lineage>
        <taxon>Eukaryota</taxon>
        <taxon>Viridiplantae</taxon>
        <taxon>Streptophyta</taxon>
        <taxon>Embryophyta</taxon>
        <taxon>Tracheophyta</taxon>
        <taxon>Spermatophyta</taxon>
        <taxon>Magnoliopsida</taxon>
        <taxon>eudicotyledons</taxon>
        <taxon>Gunneridae</taxon>
        <taxon>Pentapetalae</taxon>
        <taxon>asterids</taxon>
        <taxon>campanulids</taxon>
        <taxon>Asterales</taxon>
        <taxon>Asteraceae</taxon>
        <taxon>Carduoideae</taxon>
        <taxon>Cardueae</taxon>
        <taxon>Arctiinae</taxon>
        <taxon>Arctium</taxon>
    </lineage>
</organism>
<protein>
    <submittedName>
        <fullName evidence="1">Uncharacterized protein</fullName>
    </submittedName>
</protein>
<gene>
    <name evidence="1" type="ORF">L6452_22427</name>
</gene>
<evidence type="ECO:0000313" key="1">
    <source>
        <dbReference type="EMBL" id="KAI3715445.1"/>
    </source>
</evidence>
<reference evidence="1 2" key="2">
    <citation type="journal article" date="2022" name="Mol. Ecol. Resour.">
        <title>The genomes of chicory, endive, great burdock and yacon provide insights into Asteraceae paleo-polyploidization history and plant inulin production.</title>
        <authorList>
            <person name="Fan W."/>
            <person name="Wang S."/>
            <person name="Wang H."/>
            <person name="Wang A."/>
            <person name="Jiang F."/>
            <person name="Liu H."/>
            <person name="Zhao H."/>
            <person name="Xu D."/>
            <person name="Zhang Y."/>
        </authorList>
    </citation>
    <scope>NUCLEOTIDE SEQUENCE [LARGE SCALE GENOMIC DNA]</scope>
    <source>
        <strain evidence="2">cv. Niubang</strain>
    </source>
</reference>
<comment type="caution">
    <text evidence="1">The sequence shown here is derived from an EMBL/GenBank/DDBJ whole genome shotgun (WGS) entry which is preliminary data.</text>
</comment>
<dbReference type="Proteomes" id="UP001055879">
    <property type="component" value="Linkage Group LG07"/>
</dbReference>
<reference evidence="2" key="1">
    <citation type="journal article" date="2022" name="Mol. Ecol. Resour.">
        <title>The genomes of chicory, endive, great burdock and yacon provide insights into Asteraceae palaeo-polyploidization history and plant inulin production.</title>
        <authorList>
            <person name="Fan W."/>
            <person name="Wang S."/>
            <person name="Wang H."/>
            <person name="Wang A."/>
            <person name="Jiang F."/>
            <person name="Liu H."/>
            <person name="Zhao H."/>
            <person name="Xu D."/>
            <person name="Zhang Y."/>
        </authorList>
    </citation>
    <scope>NUCLEOTIDE SEQUENCE [LARGE SCALE GENOMIC DNA]</scope>
    <source>
        <strain evidence="2">cv. Niubang</strain>
    </source>
</reference>
<proteinExistence type="predicted"/>
<keyword evidence="2" id="KW-1185">Reference proteome</keyword>